<keyword evidence="2" id="KW-1185">Reference proteome</keyword>
<dbReference type="Proteomes" id="UP000476064">
    <property type="component" value="Chromosome"/>
</dbReference>
<organism evidence="1 2">
    <name type="scientific">Paenibacillus lycopersici</name>
    <dbReference type="NCBI Taxonomy" id="2704462"/>
    <lineage>
        <taxon>Bacteria</taxon>
        <taxon>Bacillati</taxon>
        <taxon>Bacillota</taxon>
        <taxon>Bacilli</taxon>
        <taxon>Bacillales</taxon>
        <taxon>Paenibacillaceae</taxon>
        <taxon>Paenibacillus</taxon>
    </lineage>
</organism>
<evidence type="ECO:0000313" key="1">
    <source>
        <dbReference type="EMBL" id="QHT64039.1"/>
    </source>
</evidence>
<gene>
    <name evidence="1" type="ORF">GXP70_21015</name>
</gene>
<dbReference type="EMBL" id="CP048209">
    <property type="protein sequence ID" value="QHT64039.1"/>
    <property type="molecule type" value="Genomic_DNA"/>
</dbReference>
<dbReference type="AlphaFoldDB" id="A0A6C0G8I0"/>
<evidence type="ECO:0000313" key="2">
    <source>
        <dbReference type="Proteomes" id="UP000476064"/>
    </source>
</evidence>
<dbReference type="InterPro" id="IPR012337">
    <property type="entry name" value="RNaseH-like_sf"/>
</dbReference>
<dbReference type="SUPFAM" id="SSF53098">
    <property type="entry name" value="Ribonuclease H-like"/>
    <property type="match status" value="1"/>
</dbReference>
<sequence length="121" mass="14455">MCFRSRLSELRSVHRFERERHSLRRASASTNKFRTIRERKCSGEIKRDATVEVVDAKSGCKTHLRLVEYRFLGTRKKWPAIRVLTNRTDLTAKQIARIYAWRWKIEIFRTHSGLLKHDKSI</sequence>
<reference evidence="1 2" key="1">
    <citation type="submission" date="2020-01" db="EMBL/GenBank/DDBJ databases">
        <title>Paenibacillus sp. nov., isolated from tomato rhizosphere.</title>
        <authorList>
            <person name="Weon H.-Y."/>
            <person name="Lee S.A."/>
        </authorList>
    </citation>
    <scope>NUCLEOTIDE SEQUENCE [LARGE SCALE GENOMIC DNA]</scope>
    <source>
        <strain evidence="1 2">12200R-189</strain>
    </source>
</reference>
<dbReference type="KEGG" id="plyc:GXP70_21015"/>
<accession>A0A6C0G8I0</accession>
<protein>
    <submittedName>
        <fullName evidence="1">Transposase</fullName>
    </submittedName>
</protein>
<proteinExistence type="predicted"/>
<name>A0A6C0G8I0_9BACL</name>